<comment type="caution">
    <text evidence="4">The sequence shown here is derived from an EMBL/GenBank/DDBJ whole genome shotgun (WGS) entry which is preliminary data.</text>
</comment>
<accession>A0AAV2PQR1</accession>
<evidence type="ECO:0000256" key="1">
    <source>
        <dbReference type="ARBA" id="ARBA00022729"/>
    </source>
</evidence>
<dbReference type="EMBL" id="CAXKWB010000568">
    <property type="protein sequence ID" value="CAL4061245.1"/>
    <property type="molecule type" value="Genomic_DNA"/>
</dbReference>
<evidence type="ECO:0000313" key="5">
    <source>
        <dbReference type="Proteomes" id="UP001497623"/>
    </source>
</evidence>
<dbReference type="GO" id="GO:0032222">
    <property type="term" value="P:regulation of synaptic transmission, cholinergic"/>
    <property type="evidence" value="ECO:0007669"/>
    <property type="project" value="InterPro"/>
</dbReference>
<dbReference type="SUPFAM" id="SSF57302">
    <property type="entry name" value="Snake toxin-like"/>
    <property type="match status" value="1"/>
</dbReference>
<evidence type="ECO:0000313" key="4">
    <source>
        <dbReference type="EMBL" id="CAL4061245.1"/>
    </source>
</evidence>
<keyword evidence="1 3" id="KW-0732">Signal</keyword>
<proteinExistence type="predicted"/>
<dbReference type="PANTHER" id="PTHR33562">
    <property type="entry name" value="ATILLA, ISOFORM B-RELATED-RELATED"/>
    <property type="match status" value="1"/>
</dbReference>
<dbReference type="GO" id="GO:0030431">
    <property type="term" value="P:sleep"/>
    <property type="evidence" value="ECO:0007669"/>
    <property type="project" value="InterPro"/>
</dbReference>
<evidence type="ECO:0008006" key="6">
    <source>
        <dbReference type="Google" id="ProtNLM"/>
    </source>
</evidence>
<feature type="signal peptide" evidence="3">
    <location>
        <begin position="1"/>
        <end position="20"/>
    </location>
</feature>
<dbReference type="InterPro" id="IPR050975">
    <property type="entry name" value="Sleep_regulator"/>
</dbReference>
<dbReference type="PANTHER" id="PTHR33562:SF14">
    <property type="entry name" value="PROTEIN QUIVER"/>
    <property type="match status" value="1"/>
</dbReference>
<gene>
    <name evidence="4" type="ORF">MNOR_LOCUS1995</name>
</gene>
<organism evidence="4 5">
    <name type="scientific">Meganyctiphanes norvegica</name>
    <name type="common">Northern krill</name>
    <name type="synonym">Thysanopoda norvegica</name>
    <dbReference type="NCBI Taxonomy" id="48144"/>
    <lineage>
        <taxon>Eukaryota</taxon>
        <taxon>Metazoa</taxon>
        <taxon>Ecdysozoa</taxon>
        <taxon>Arthropoda</taxon>
        <taxon>Crustacea</taxon>
        <taxon>Multicrustacea</taxon>
        <taxon>Malacostraca</taxon>
        <taxon>Eumalacostraca</taxon>
        <taxon>Eucarida</taxon>
        <taxon>Euphausiacea</taxon>
        <taxon>Euphausiidae</taxon>
        <taxon>Meganyctiphanes</taxon>
    </lineage>
</organism>
<keyword evidence="2" id="KW-0325">Glycoprotein</keyword>
<name>A0AAV2PQR1_MEGNR</name>
<dbReference type="Proteomes" id="UP001497623">
    <property type="component" value="Unassembled WGS sequence"/>
</dbReference>
<dbReference type="Pfam" id="PF17064">
    <property type="entry name" value="QVR"/>
    <property type="match status" value="1"/>
</dbReference>
<evidence type="ECO:0000256" key="2">
    <source>
        <dbReference type="ARBA" id="ARBA00023180"/>
    </source>
</evidence>
<dbReference type="InterPro" id="IPR031424">
    <property type="entry name" value="QVR-like"/>
</dbReference>
<evidence type="ECO:0000256" key="3">
    <source>
        <dbReference type="SAM" id="SignalP"/>
    </source>
</evidence>
<dbReference type="InterPro" id="IPR045860">
    <property type="entry name" value="Snake_toxin-like_sf"/>
</dbReference>
<feature type="chain" id="PRO_5043562037" description="Protein sleepless" evidence="3">
    <location>
        <begin position="21"/>
        <end position="132"/>
    </location>
</feature>
<protein>
    <recommendedName>
        <fullName evidence="6">Protein sleepless</fullName>
    </recommendedName>
</protein>
<keyword evidence="5" id="KW-1185">Reference proteome</keyword>
<sequence>MNSLVLSCLSLLALISAGSALQCHVCNTHTQERCFSDDLTDEYLETCEQKEGLEDMFCRKQTSWLKDADHEEYRTVRDCGYKRRVGYECYQMREENSITDVCQCDDDACNSAHSLTITAATALLTPLIVRLL</sequence>
<reference evidence="4 5" key="1">
    <citation type="submission" date="2024-05" db="EMBL/GenBank/DDBJ databases">
        <authorList>
            <person name="Wallberg A."/>
        </authorList>
    </citation>
    <scope>NUCLEOTIDE SEQUENCE [LARGE SCALE GENOMIC DNA]</scope>
</reference>
<dbReference type="AlphaFoldDB" id="A0AAV2PQR1"/>